<organism evidence="2 3">
    <name type="scientific">Actinoalloteichus caeruleus DSM 43889</name>
    <dbReference type="NCBI Taxonomy" id="1120930"/>
    <lineage>
        <taxon>Bacteria</taxon>
        <taxon>Bacillati</taxon>
        <taxon>Actinomycetota</taxon>
        <taxon>Actinomycetes</taxon>
        <taxon>Pseudonocardiales</taxon>
        <taxon>Pseudonocardiaceae</taxon>
        <taxon>Actinoalloteichus</taxon>
        <taxon>Actinoalloteichus cyanogriseus</taxon>
    </lineage>
</organism>
<dbReference type="GO" id="GO:0003677">
    <property type="term" value="F:DNA binding"/>
    <property type="evidence" value="ECO:0007669"/>
    <property type="project" value="UniProtKB-KW"/>
</dbReference>
<dbReference type="PRINTS" id="PR00778">
    <property type="entry name" value="HTHARSR"/>
</dbReference>
<reference evidence="2 3" key="2">
    <citation type="submission" date="2022-06" db="EMBL/GenBank/DDBJ databases">
        <title>Genomic Encyclopedia of Type Strains, Phase I: the one thousand microbial genomes (KMG-I) project.</title>
        <authorList>
            <person name="Kyrpides N."/>
        </authorList>
    </citation>
    <scope>NUCLEOTIDE SEQUENCE [LARGE SCALE GENOMIC DNA]</scope>
    <source>
        <strain evidence="2 3">DSM 43889</strain>
    </source>
</reference>
<dbReference type="CDD" id="cd00090">
    <property type="entry name" value="HTH_ARSR"/>
    <property type="match status" value="1"/>
</dbReference>
<dbReference type="PANTHER" id="PTHR38600">
    <property type="entry name" value="TRANSCRIPTIONAL REGULATORY PROTEIN"/>
    <property type="match status" value="1"/>
</dbReference>
<dbReference type="RefSeq" id="WP_026417217.1">
    <property type="nucleotide sequence ID" value="NZ_AUBJ02000001.1"/>
</dbReference>
<dbReference type="NCBIfam" id="NF033788">
    <property type="entry name" value="HTH_metalloreg"/>
    <property type="match status" value="1"/>
</dbReference>
<protein>
    <submittedName>
        <fullName evidence="2">DNA-binding transcriptional regulator, ArsR family</fullName>
    </submittedName>
</protein>
<dbReference type="SMART" id="SM00418">
    <property type="entry name" value="HTH_ARSR"/>
    <property type="match status" value="1"/>
</dbReference>
<evidence type="ECO:0000259" key="1">
    <source>
        <dbReference type="PROSITE" id="PS50987"/>
    </source>
</evidence>
<dbReference type="InterPro" id="IPR036388">
    <property type="entry name" value="WH-like_DNA-bd_sf"/>
</dbReference>
<dbReference type="EMBL" id="AUBJ02000001">
    <property type="protein sequence ID" value="MCP2332159.1"/>
    <property type="molecule type" value="Genomic_DNA"/>
</dbReference>
<dbReference type="PROSITE" id="PS50987">
    <property type="entry name" value="HTH_ARSR_2"/>
    <property type="match status" value="1"/>
</dbReference>
<name>A0ABT1JIW3_ACTCY</name>
<comment type="caution">
    <text evidence="2">The sequence shown here is derived from an EMBL/GenBank/DDBJ whole genome shotgun (WGS) entry which is preliminary data.</text>
</comment>
<dbReference type="Gene3D" id="1.10.10.10">
    <property type="entry name" value="Winged helix-like DNA-binding domain superfamily/Winged helix DNA-binding domain"/>
    <property type="match status" value="1"/>
</dbReference>
<sequence>MNGPDRTVVEICSALGDDTRWAILRRLEAGAASASALAEGLPVTRQAISRHLEILRGAGLVERERHGRELRYRAVGTRLGAAANQLGLMAAAWDRRLELLRERATSGTEPGQPG</sequence>
<keyword evidence="3" id="KW-1185">Reference proteome</keyword>
<proteinExistence type="predicted"/>
<reference evidence="2 3" key="1">
    <citation type="submission" date="2013-07" db="EMBL/GenBank/DDBJ databases">
        <authorList>
            <consortium name="DOE Joint Genome Institute"/>
            <person name="Reeve W."/>
            <person name="Huntemann M."/>
            <person name="Han J."/>
            <person name="Chen A."/>
            <person name="Kyrpides N."/>
            <person name="Mavromatis K."/>
            <person name="Markowitz V."/>
            <person name="Palaniappan K."/>
            <person name="Ivanova N."/>
            <person name="Schaumberg A."/>
            <person name="Pati A."/>
            <person name="Liolios K."/>
            <person name="Nordberg H.P."/>
            <person name="Cantor M.N."/>
            <person name="Hua S.X."/>
            <person name="Woyke T."/>
        </authorList>
    </citation>
    <scope>NUCLEOTIDE SEQUENCE [LARGE SCALE GENOMIC DNA]</scope>
    <source>
        <strain evidence="2 3">DSM 43889</strain>
    </source>
</reference>
<keyword evidence="2" id="KW-0238">DNA-binding</keyword>
<dbReference type="Pfam" id="PF12840">
    <property type="entry name" value="HTH_20"/>
    <property type="match status" value="1"/>
</dbReference>
<feature type="domain" description="HTH arsR-type" evidence="1">
    <location>
        <begin position="1"/>
        <end position="94"/>
    </location>
</feature>
<dbReference type="Proteomes" id="UP000791080">
    <property type="component" value="Unassembled WGS sequence"/>
</dbReference>
<dbReference type="PANTHER" id="PTHR38600:SF2">
    <property type="entry name" value="SLL0088 PROTEIN"/>
    <property type="match status" value="1"/>
</dbReference>
<evidence type="ECO:0000313" key="2">
    <source>
        <dbReference type="EMBL" id="MCP2332159.1"/>
    </source>
</evidence>
<dbReference type="SUPFAM" id="SSF46785">
    <property type="entry name" value="Winged helix' DNA-binding domain"/>
    <property type="match status" value="1"/>
</dbReference>
<dbReference type="InterPro" id="IPR001845">
    <property type="entry name" value="HTH_ArsR_DNA-bd_dom"/>
</dbReference>
<accession>A0ABT1JIW3</accession>
<dbReference type="InterPro" id="IPR036390">
    <property type="entry name" value="WH_DNA-bd_sf"/>
</dbReference>
<dbReference type="InterPro" id="IPR011991">
    <property type="entry name" value="ArsR-like_HTH"/>
</dbReference>
<evidence type="ECO:0000313" key="3">
    <source>
        <dbReference type="Proteomes" id="UP000791080"/>
    </source>
</evidence>
<gene>
    <name evidence="2" type="ORF">G443_002429</name>
</gene>